<proteinExistence type="predicted"/>
<protein>
    <submittedName>
        <fullName evidence="2">Beta-lactamase</fullName>
    </submittedName>
</protein>
<dbReference type="InParanoid" id="A0A1B4XE66"/>
<name>A0A1B4XE66_9GAMM</name>
<dbReference type="AlphaFoldDB" id="A0A1B4XE66"/>
<evidence type="ECO:0000313" key="2">
    <source>
        <dbReference type="EMBL" id="BAV33089.1"/>
    </source>
</evidence>
<sequence>MRFAILGSGSRGNAALIECGRTALLLDCGFSARETAARLARHDRHHGKLSAILITHEHSDHCRGAASCARRFGVPVWMTAGTWSALKGQFDEGTDIRLINPHEAFAIDDIEVQPFPVPHDAREPCQFSFSNGDTRFGFLTDIGSITAHVIEMLSGCDALVLECNHDARMLRDGPYPPSLKARIEGPHGHLENKVAAELLSQIMSPRLRYVAAAHLSETNNTPALAQAALARALDCEPEWIDVAEQEEGLAFHHVAEAWA</sequence>
<dbReference type="OrthoDB" id="9803916at2"/>
<dbReference type="SUPFAM" id="SSF56281">
    <property type="entry name" value="Metallo-hydrolase/oxidoreductase"/>
    <property type="match status" value="1"/>
</dbReference>
<keyword evidence="3" id="KW-1185">Reference proteome</keyword>
<evidence type="ECO:0000259" key="1">
    <source>
        <dbReference type="SMART" id="SM00849"/>
    </source>
</evidence>
<dbReference type="InterPro" id="IPR052533">
    <property type="entry name" value="WalJ/YycJ-like"/>
</dbReference>
<dbReference type="Gene3D" id="3.60.15.10">
    <property type="entry name" value="Ribonuclease Z/Hydroxyacylglutathione hydrolase-like"/>
    <property type="match status" value="1"/>
</dbReference>
<dbReference type="RefSeq" id="WP_096359984.1">
    <property type="nucleotide sequence ID" value="NZ_AP014879.1"/>
</dbReference>
<dbReference type="Pfam" id="PF12706">
    <property type="entry name" value="Lactamase_B_2"/>
    <property type="match status" value="1"/>
</dbReference>
<dbReference type="PANTHER" id="PTHR47619:SF1">
    <property type="entry name" value="EXODEOXYRIBONUCLEASE WALJ"/>
    <property type="match status" value="1"/>
</dbReference>
<dbReference type="InterPro" id="IPR001279">
    <property type="entry name" value="Metallo-B-lactamas"/>
</dbReference>
<feature type="domain" description="Metallo-beta-lactamase" evidence="1">
    <location>
        <begin position="11"/>
        <end position="187"/>
    </location>
</feature>
<dbReference type="EMBL" id="AP014879">
    <property type="protein sequence ID" value="BAV33089.1"/>
    <property type="molecule type" value="Genomic_DNA"/>
</dbReference>
<gene>
    <name evidence="2" type="ORF">SCL_0769</name>
</gene>
<dbReference type="SMART" id="SM00849">
    <property type="entry name" value="Lactamase_B"/>
    <property type="match status" value="1"/>
</dbReference>
<dbReference type="InterPro" id="IPR036866">
    <property type="entry name" value="RibonucZ/Hydroxyglut_hydro"/>
</dbReference>
<evidence type="ECO:0000313" key="3">
    <source>
        <dbReference type="Proteomes" id="UP000243180"/>
    </source>
</evidence>
<accession>A0A1B4XE66</accession>
<reference evidence="2 3" key="1">
    <citation type="submission" date="2015-05" db="EMBL/GenBank/DDBJ databases">
        <title>Complete genome sequence of a sulfur-oxidizing gammaproteobacterium strain HA5.</title>
        <authorList>
            <person name="Miura A."/>
            <person name="Kojima H."/>
            <person name="Fukui M."/>
        </authorList>
    </citation>
    <scope>NUCLEOTIDE SEQUENCE [LARGE SCALE GENOMIC DNA]</scope>
    <source>
        <strain evidence="2 3">HA5</strain>
    </source>
</reference>
<dbReference type="Proteomes" id="UP000243180">
    <property type="component" value="Chromosome"/>
</dbReference>
<organism evidence="2 3">
    <name type="scientific">Sulfuricaulis limicola</name>
    <dbReference type="NCBI Taxonomy" id="1620215"/>
    <lineage>
        <taxon>Bacteria</taxon>
        <taxon>Pseudomonadati</taxon>
        <taxon>Pseudomonadota</taxon>
        <taxon>Gammaproteobacteria</taxon>
        <taxon>Acidiferrobacterales</taxon>
        <taxon>Acidiferrobacteraceae</taxon>
        <taxon>Sulfuricaulis</taxon>
    </lineage>
</organism>
<dbReference type="KEGG" id="slim:SCL_0769"/>
<dbReference type="PANTHER" id="PTHR47619">
    <property type="entry name" value="METALLO-HYDROLASE YYCJ-RELATED"/>
    <property type="match status" value="1"/>
</dbReference>